<dbReference type="Proteomes" id="UP000813444">
    <property type="component" value="Unassembled WGS sequence"/>
</dbReference>
<protein>
    <recommendedName>
        <fullName evidence="8">Rhodopsin domain-containing protein</fullName>
    </recommendedName>
</protein>
<feature type="region of interest" description="Disordered" evidence="6">
    <location>
        <begin position="1"/>
        <end position="22"/>
    </location>
</feature>
<name>A0A8K0SE64_9HYPO</name>
<feature type="domain" description="Rhodopsin" evidence="8">
    <location>
        <begin position="53"/>
        <end position="296"/>
    </location>
</feature>
<accession>A0A8K0SE64</accession>
<feature type="transmembrane region" description="Helical" evidence="7">
    <location>
        <begin position="69"/>
        <end position="90"/>
    </location>
</feature>
<feature type="compositionally biased region" description="Polar residues" evidence="6">
    <location>
        <begin position="1"/>
        <end position="15"/>
    </location>
</feature>
<evidence type="ECO:0000256" key="5">
    <source>
        <dbReference type="ARBA" id="ARBA00038359"/>
    </source>
</evidence>
<comment type="subcellular location">
    <subcellularLocation>
        <location evidence="1">Membrane</location>
        <topology evidence="1">Multi-pass membrane protein</topology>
    </subcellularLocation>
</comment>
<evidence type="ECO:0000256" key="6">
    <source>
        <dbReference type="SAM" id="MobiDB-lite"/>
    </source>
</evidence>
<gene>
    <name evidence="9" type="ORF">B0I35DRAFT_445744</name>
</gene>
<feature type="transmembrane region" description="Helical" evidence="7">
    <location>
        <begin position="233"/>
        <end position="253"/>
    </location>
</feature>
<feature type="transmembrane region" description="Helical" evidence="7">
    <location>
        <begin position="38"/>
        <end position="57"/>
    </location>
</feature>
<dbReference type="PANTHER" id="PTHR33048">
    <property type="entry name" value="PTH11-LIKE INTEGRAL MEMBRANE PROTEIN (AFU_ORTHOLOGUE AFUA_5G11245)"/>
    <property type="match status" value="1"/>
</dbReference>
<keyword evidence="4 7" id="KW-0472">Membrane</keyword>
<dbReference type="EMBL" id="JAGPNK010000026">
    <property type="protein sequence ID" value="KAH7304033.1"/>
    <property type="molecule type" value="Genomic_DNA"/>
</dbReference>
<feature type="transmembrane region" description="Helical" evidence="7">
    <location>
        <begin position="148"/>
        <end position="172"/>
    </location>
</feature>
<proteinExistence type="inferred from homology"/>
<evidence type="ECO:0000256" key="2">
    <source>
        <dbReference type="ARBA" id="ARBA00022692"/>
    </source>
</evidence>
<dbReference type="Pfam" id="PF20684">
    <property type="entry name" value="Fung_rhodopsin"/>
    <property type="match status" value="1"/>
</dbReference>
<feature type="transmembrane region" description="Helical" evidence="7">
    <location>
        <begin position="273"/>
        <end position="296"/>
    </location>
</feature>
<evidence type="ECO:0000256" key="1">
    <source>
        <dbReference type="ARBA" id="ARBA00004141"/>
    </source>
</evidence>
<evidence type="ECO:0000259" key="8">
    <source>
        <dbReference type="Pfam" id="PF20684"/>
    </source>
</evidence>
<sequence length="392" mass="43112">MSSAVPSFDPNTTPLQRPPPGETVNFVDPPSMAWALRLSIYLTFPLMLMSIALRLFVRVRNKQVGWDDYILTAAAACAIAFNALQLTIALDDMNGRHAWHIPYSALSVYFYRTFLASSCIYSVTAAFAKLSLLSLYLRLFKPSRLARIAIWVGIAVTILFYTIVTITTIAYVHPRPGDGGWGSLKNNLRMMKPAPRLVATQGLGGTLTDFYVLLIPIYLVWGIQMPVRKKVGVCALFLTGLLSCACSIAGTVLRFQYLFSTMPDNRWNGMRFSALAVVELNIGQLCACIPVAFVLFKSLYLRIETSLSHLRNYILSTRGRGSTEAKAGSSTQVSSARELPSDIPRAVMTGIHSFIRAGGSHPKGSAKNKAEVSASDSYTELHSIDYEGYGRV</sequence>
<keyword evidence="3 7" id="KW-1133">Transmembrane helix</keyword>
<comment type="similarity">
    <text evidence="5">Belongs to the SAT4 family.</text>
</comment>
<keyword evidence="10" id="KW-1185">Reference proteome</keyword>
<dbReference type="AlphaFoldDB" id="A0A8K0SE64"/>
<dbReference type="InterPro" id="IPR049326">
    <property type="entry name" value="Rhodopsin_dom_fungi"/>
</dbReference>
<dbReference type="InterPro" id="IPR052337">
    <property type="entry name" value="SAT4-like"/>
</dbReference>
<evidence type="ECO:0000256" key="7">
    <source>
        <dbReference type="SAM" id="Phobius"/>
    </source>
</evidence>
<reference evidence="9" key="1">
    <citation type="journal article" date="2021" name="Nat. Commun.">
        <title>Genetic determinants of endophytism in the Arabidopsis root mycobiome.</title>
        <authorList>
            <person name="Mesny F."/>
            <person name="Miyauchi S."/>
            <person name="Thiergart T."/>
            <person name="Pickel B."/>
            <person name="Atanasova L."/>
            <person name="Karlsson M."/>
            <person name="Huettel B."/>
            <person name="Barry K.W."/>
            <person name="Haridas S."/>
            <person name="Chen C."/>
            <person name="Bauer D."/>
            <person name="Andreopoulos W."/>
            <person name="Pangilinan J."/>
            <person name="LaButti K."/>
            <person name="Riley R."/>
            <person name="Lipzen A."/>
            <person name="Clum A."/>
            <person name="Drula E."/>
            <person name="Henrissat B."/>
            <person name="Kohler A."/>
            <person name="Grigoriev I.V."/>
            <person name="Martin F.M."/>
            <person name="Hacquard S."/>
        </authorList>
    </citation>
    <scope>NUCLEOTIDE SEQUENCE</scope>
    <source>
        <strain evidence="9">MPI-CAGE-CH-0235</strain>
    </source>
</reference>
<dbReference type="GO" id="GO:0016020">
    <property type="term" value="C:membrane"/>
    <property type="evidence" value="ECO:0007669"/>
    <property type="project" value="UniProtKB-SubCell"/>
</dbReference>
<dbReference type="OrthoDB" id="4909691at2759"/>
<organism evidence="9 10">
    <name type="scientific">Stachybotrys elegans</name>
    <dbReference type="NCBI Taxonomy" id="80388"/>
    <lineage>
        <taxon>Eukaryota</taxon>
        <taxon>Fungi</taxon>
        <taxon>Dikarya</taxon>
        <taxon>Ascomycota</taxon>
        <taxon>Pezizomycotina</taxon>
        <taxon>Sordariomycetes</taxon>
        <taxon>Hypocreomycetidae</taxon>
        <taxon>Hypocreales</taxon>
        <taxon>Stachybotryaceae</taxon>
        <taxon>Stachybotrys</taxon>
    </lineage>
</organism>
<evidence type="ECO:0000313" key="10">
    <source>
        <dbReference type="Proteomes" id="UP000813444"/>
    </source>
</evidence>
<dbReference type="PANTHER" id="PTHR33048:SF158">
    <property type="entry name" value="MEMBRANE PROTEIN PTH11-LIKE, PUTATIVE-RELATED"/>
    <property type="match status" value="1"/>
</dbReference>
<keyword evidence="2 7" id="KW-0812">Transmembrane</keyword>
<evidence type="ECO:0000256" key="3">
    <source>
        <dbReference type="ARBA" id="ARBA00022989"/>
    </source>
</evidence>
<feature type="transmembrane region" description="Helical" evidence="7">
    <location>
        <begin position="110"/>
        <end position="136"/>
    </location>
</feature>
<feature type="transmembrane region" description="Helical" evidence="7">
    <location>
        <begin position="198"/>
        <end position="221"/>
    </location>
</feature>
<evidence type="ECO:0000256" key="4">
    <source>
        <dbReference type="ARBA" id="ARBA00023136"/>
    </source>
</evidence>
<comment type="caution">
    <text evidence="9">The sequence shown here is derived from an EMBL/GenBank/DDBJ whole genome shotgun (WGS) entry which is preliminary data.</text>
</comment>
<evidence type="ECO:0000313" key="9">
    <source>
        <dbReference type="EMBL" id="KAH7304033.1"/>
    </source>
</evidence>